<feature type="chain" id="PRO_5022235540" evidence="2">
    <location>
        <begin position="27"/>
        <end position="255"/>
    </location>
</feature>
<dbReference type="InterPro" id="IPR028994">
    <property type="entry name" value="Integrin_alpha_N"/>
</dbReference>
<dbReference type="AlphaFoldDB" id="A0A547Q6R4"/>
<sequence>MAWSFRGFRRLASVVTLALLGWQAAAQEAPAVATAARYEGPTNRYPHNIMGSIPGRTDLVVTLQTGGRTQTVTVRQPDHLVFEDFAPRLIDLNRDGRPEIVTVESDRDRGARLTVWDVITQEGRPGLRRGASTEYTGTAFRWLAPIGAADFDGDGAIELAYVEKPHLSRVLKLVRREGDRLIEVDRVIGVTNHAIGQETVQSRIALCSDGPRAVLLDGGGTRMVAVRFDRAEPQVKDLGAAPARMVLGDTEACDG</sequence>
<dbReference type="Proteomes" id="UP000318590">
    <property type="component" value="Unassembled WGS sequence"/>
</dbReference>
<dbReference type="OrthoDB" id="58662at2"/>
<proteinExistence type="predicted"/>
<comment type="caution">
    <text evidence="3">The sequence shown here is derived from an EMBL/GenBank/DDBJ whole genome shotgun (WGS) entry which is preliminary data.</text>
</comment>
<organism evidence="3 4">
    <name type="scientific">Palleronia caenipelagi</name>
    <dbReference type="NCBI Taxonomy" id="2489174"/>
    <lineage>
        <taxon>Bacteria</taxon>
        <taxon>Pseudomonadati</taxon>
        <taxon>Pseudomonadota</taxon>
        <taxon>Alphaproteobacteria</taxon>
        <taxon>Rhodobacterales</taxon>
        <taxon>Roseobacteraceae</taxon>
        <taxon>Palleronia</taxon>
    </lineage>
</organism>
<evidence type="ECO:0000256" key="1">
    <source>
        <dbReference type="ARBA" id="ARBA00022729"/>
    </source>
</evidence>
<name>A0A547Q6R4_9RHOB</name>
<reference evidence="3 4" key="1">
    <citation type="submission" date="2019-06" db="EMBL/GenBank/DDBJ databases">
        <title>Paenimaribius caenipelagi gen. nov., sp. nov., isolated from a tidal flat.</title>
        <authorList>
            <person name="Yoon J.-H."/>
        </authorList>
    </citation>
    <scope>NUCLEOTIDE SEQUENCE [LARGE SCALE GENOMIC DNA]</scope>
    <source>
        <strain evidence="3 4">JBTF-M29</strain>
    </source>
</reference>
<protein>
    <submittedName>
        <fullName evidence="3">VCBS repeat-containing protein</fullName>
    </submittedName>
</protein>
<keyword evidence="1 2" id="KW-0732">Signal</keyword>
<evidence type="ECO:0000313" key="4">
    <source>
        <dbReference type="Proteomes" id="UP000318590"/>
    </source>
</evidence>
<dbReference type="InterPro" id="IPR013517">
    <property type="entry name" value="FG-GAP"/>
</dbReference>
<dbReference type="RefSeq" id="WP_142834054.1">
    <property type="nucleotide sequence ID" value="NZ_VFSV01000008.1"/>
</dbReference>
<accession>A0A547Q6R4</accession>
<evidence type="ECO:0000313" key="3">
    <source>
        <dbReference type="EMBL" id="TRD22064.1"/>
    </source>
</evidence>
<dbReference type="Pfam" id="PF13517">
    <property type="entry name" value="FG-GAP_3"/>
    <property type="match status" value="1"/>
</dbReference>
<feature type="signal peptide" evidence="2">
    <location>
        <begin position="1"/>
        <end position="26"/>
    </location>
</feature>
<gene>
    <name evidence="3" type="ORF">FEV53_06760</name>
</gene>
<evidence type="ECO:0000256" key="2">
    <source>
        <dbReference type="SAM" id="SignalP"/>
    </source>
</evidence>
<keyword evidence="4" id="KW-1185">Reference proteome</keyword>
<dbReference type="EMBL" id="VFSV01000008">
    <property type="protein sequence ID" value="TRD22064.1"/>
    <property type="molecule type" value="Genomic_DNA"/>
</dbReference>
<dbReference type="SUPFAM" id="SSF69318">
    <property type="entry name" value="Integrin alpha N-terminal domain"/>
    <property type="match status" value="1"/>
</dbReference>